<dbReference type="HOGENOM" id="CLU_020336_50_1_11"/>
<evidence type="ECO:0000259" key="3">
    <source>
        <dbReference type="Pfam" id="PF00561"/>
    </source>
</evidence>
<dbReference type="Proteomes" id="UP000004705">
    <property type="component" value="Chromosome"/>
</dbReference>
<feature type="domain" description="AB hydrolase-1" evidence="3">
    <location>
        <begin position="20"/>
        <end position="269"/>
    </location>
</feature>
<dbReference type="PANTHER" id="PTHR43433:SF5">
    <property type="entry name" value="AB HYDROLASE-1 DOMAIN-CONTAINING PROTEIN"/>
    <property type="match status" value="1"/>
</dbReference>
<feature type="region of interest" description="Disordered" evidence="2">
    <location>
        <begin position="277"/>
        <end position="302"/>
    </location>
</feature>
<keyword evidence="4" id="KW-0012">Acyltransferase</keyword>
<dbReference type="SUPFAM" id="SSF53474">
    <property type="entry name" value="alpha/beta-Hydrolases"/>
    <property type="match status" value="1"/>
</dbReference>
<dbReference type="GO" id="GO:0004601">
    <property type="term" value="F:peroxidase activity"/>
    <property type="evidence" value="ECO:0007669"/>
    <property type="project" value="UniProtKB-KW"/>
</dbReference>
<protein>
    <submittedName>
        <fullName evidence="4">Hydrolase or acyltransferase of alpha/beta superfamily</fullName>
    </submittedName>
</protein>
<evidence type="ECO:0000256" key="2">
    <source>
        <dbReference type="SAM" id="MobiDB-lite"/>
    </source>
</evidence>
<dbReference type="RefSeq" id="WP_005439227.1">
    <property type="nucleotide sequence ID" value="NZ_CM001466.1"/>
</dbReference>
<reference evidence="4 5" key="1">
    <citation type="journal article" date="2012" name="Stand. Genomic Sci.">
        <title>Genome sequence of the soil bacterium Saccharomonospora azurea type strain (NA-128(T)).</title>
        <authorList>
            <person name="Klenk H.P."/>
            <person name="Held B."/>
            <person name="Lucas S."/>
            <person name="Lapidus A."/>
            <person name="Copeland A."/>
            <person name="Hammon N."/>
            <person name="Pitluck S."/>
            <person name="Goodwin L.A."/>
            <person name="Han C."/>
            <person name="Tapia R."/>
            <person name="Brambilla E.M."/>
            <person name="Potter G."/>
            <person name="Land M."/>
            <person name="Ivanova N."/>
            <person name="Rohde M."/>
            <person name="Goker M."/>
            <person name="Detter J.C."/>
            <person name="Kyrpides N.C."/>
            <person name="Woyke T."/>
        </authorList>
    </citation>
    <scope>NUCLEOTIDE SEQUENCE [LARGE SCALE GENOMIC DNA]</scope>
    <source>
        <strain evidence="4 5">NA-128</strain>
    </source>
</reference>
<dbReference type="PRINTS" id="PR00412">
    <property type="entry name" value="EPOXHYDRLASE"/>
</dbReference>
<name>H8GEF5_9PSEU</name>
<evidence type="ECO:0000313" key="5">
    <source>
        <dbReference type="Proteomes" id="UP000004705"/>
    </source>
</evidence>
<dbReference type="InterPro" id="IPR000639">
    <property type="entry name" value="Epox_hydrolase-like"/>
</dbReference>
<dbReference type="EMBL" id="CM001466">
    <property type="protein sequence ID" value="EHY87950.1"/>
    <property type="molecule type" value="Genomic_DNA"/>
</dbReference>
<keyword evidence="1" id="KW-0560">Oxidoreductase</keyword>
<keyword evidence="5" id="KW-1185">Reference proteome</keyword>
<dbReference type="InterPro" id="IPR000073">
    <property type="entry name" value="AB_hydrolase_1"/>
</dbReference>
<dbReference type="PANTHER" id="PTHR43433">
    <property type="entry name" value="HYDROLASE, ALPHA/BETA FOLD FAMILY PROTEIN"/>
    <property type="match status" value="1"/>
</dbReference>
<dbReference type="GO" id="GO:0004806">
    <property type="term" value="F:triacylglycerol lipase activity"/>
    <property type="evidence" value="ECO:0007669"/>
    <property type="project" value="TreeGrafter"/>
</dbReference>
<dbReference type="GO" id="GO:0016746">
    <property type="term" value="F:acyltransferase activity"/>
    <property type="evidence" value="ECO:0007669"/>
    <property type="project" value="UniProtKB-KW"/>
</dbReference>
<keyword evidence="4" id="KW-0378">Hydrolase</keyword>
<sequence>MATVRLDGVRLAYDDVGEGPAVVLVHAGIADRRMWDDQVTALSPAHRVVRYDWRGYGESGEARGRFAHHRDLLGLLDALHIECATVVGASMGAAYAVDAALVAPHRVSGLVLLGPGLSGHTWPEAMLTETRERVHSAVPADRLARYRAGTAEHIEPADVMAMALAQARFLVAGPSRDPDTVSPAVWDRAVTMLCDVFRRLWTAPEHVALQPDSPATERLGELSMPVTVVNGEADAPWIQDVAELVHTGVPHARRLDLPGVGHLPALERPREVTAAILDTVREGRPRRPSVSPSSSDRRSSRG</sequence>
<evidence type="ECO:0000313" key="4">
    <source>
        <dbReference type="EMBL" id="EHY87950.1"/>
    </source>
</evidence>
<dbReference type="InterPro" id="IPR050471">
    <property type="entry name" value="AB_hydrolase"/>
</dbReference>
<organism evidence="4 5">
    <name type="scientific">Saccharomonospora azurea NA-128</name>
    <dbReference type="NCBI Taxonomy" id="882081"/>
    <lineage>
        <taxon>Bacteria</taxon>
        <taxon>Bacillati</taxon>
        <taxon>Actinomycetota</taxon>
        <taxon>Actinomycetes</taxon>
        <taxon>Pseudonocardiales</taxon>
        <taxon>Pseudonocardiaceae</taxon>
        <taxon>Saccharomonospora</taxon>
    </lineage>
</organism>
<dbReference type="AlphaFoldDB" id="H8GEF5"/>
<dbReference type="InterPro" id="IPR029058">
    <property type="entry name" value="AB_hydrolase_fold"/>
</dbReference>
<proteinExistence type="predicted"/>
<accession>H8GEF5</accession>
<dbReference type="Gene3D" id="3.40.50.1820">
    <property type="entry name" value="alpha/beta hydrolase"/>
    <property type="match status" value="1"/>
</dbReference>
<dbReference type="Pfam" id="PF00561">
    <property type="entry name" value="Abhydrolase_1"/>
    <property type="match status" value="1"/>
</dbReference>
<dbReference type="OrthoDB" id="495620at2"/>
<dbReference type="PRINTS" id="PR00111">
    <property type="entry name" value="ABHYDROLASE"/>
</dbReference>
<gene>
    <name evidence="4" type="ORF">SacazDRAFT_01004</name>
</gene>
<keyword evidence="4" id="KW-0808">Transferase</keyword>
<keyword evidence="1" id="KW-0575">Peroxidase</keyword>
<evidence type="ECO:0000256" key="1">
    <source>
        <dbReference type="ARBA" id="ARBA00022559"/>
    </source>
</evidence>
<dbReference type="GO" id="GO:0046503">
    <property type="term" value="P:glycerolipid catabolic process"/>
    <property type="evidence" value="ECO:0007669"/>
    <property type="project" value="TreeGrafter"/>
</dbReference>